<name>A0A6G7GUD8_KUEST</name>
<protein>
    <submittedName>
        <fullName evidence="1">Uncharacterized protein</fullName>
    </submittedName>
</protein>
<dbReference type="AlphaFoldDB" id="A0A6G7GUD8"/>
<organism evidence="1 2">
    <name type="scientific">Kuenenia stuttgartiensis</name>
    <dbReference type="NCBI Taxonomy" id="174633"/>
    <lineage>
        <taxon>Bacteria</taxon>
        <taxon>Pseudomonadati</taxon>
        <taxon>Planctomycetota</taxon>
        <taxon>Candidatus Brocadiia</taxon>
        <taxon>Candidatus Brocadiales</taxon>
        <taxon>Candidatus Brocadiaceae</taxon>
        <taxon>Candidatus Kuenenia</taxon>
    </lineage>
</organism>
<dbReference type="Proteomes" id="UP000501926">
    <property type="component" value="Chromosome"/>
</dbReference>
<proteinExistence type="predicted"/>
<accession>A0A6G7GUD8</accession>
<gene>
    <name evidence="1" type="ORF">KsCSTR_34480</name>
</gene>
<evidence type="ECO:0000313" key="1">
    <source>
        <dbReference type="EMBL" id="QII12827.1"/>
    </source>
</evidence>
<evidence type="ECO:0000313" key="2">
    <source>
        <dbReference type="Proteomes" id="UP000501926"/>
    </source>
</evidence>
<sequence>MDLTYGVKKSKMLKSSLSLYCLLLKRQVSGLYARYSGTYFSYLTGKTIALHLTLVGKTPQ</sequence>
<reference evidence="1 2" key="1">
    <citation type="submission" date="2020-02" db="EMBL/GenBank/DDBJ databases">
        <title>Newly sequenced genome of strain CSTR1 showed variability in Candidatus Kuenenia stuttgartiensis genomes.</title>
        <authorList>
            <person name="Ding C."/>
            <person name="Adrian L."/>
        </authorList>
    </citation>
    <scope>NUCLEOTIDE SEQUENCE [LARGE SCALE GENOMIC DNA]</scope>
    <source>
        <strain evidence="1 2">CSTR1</strain>
    </source>
</reference>
<dbReference type="EMBL" id="CP049055">
    <property type="protein sequence ID" value="QII12827.1"/>
    <property type="molecule type" value="Genomic_DNA"/>
</dbReference>